<dbReference type="GO" id="GO:0005829">
    <property type="term" value="C:cytosol"/>
    <property type="evidence" value="ECO:0007669"/>
    <property type="project" value="TreeGrafter"/>
</dbReference>
<evidence type="ECO:0000259" key="1">
    <source>
        <dbReference type="Pfam" id="PF03835"/>
    </source>
</evidence>
<dbReference type="OMA" id="ENACDSP"/>
<organism evidence="2 3">
    <name type="scientific">Romanomermis culicivorax</name>
    <name type="common">Nematode worm</name>
    <dbReference type="NCBI Taxonomy" id="13658"/>
    <lineage>
        <taxon>Eukaryota</taxon>
        <taxon>Metazoa</taxon>
        <taxon>Ecdysozoa</taxon>
        <taxon>Nematoda</taxon>
        <taxon>Enoplea</taxon>
        <taxon>Dorylaimia</taxon>
        <taxon>Mermithida</taxon>
        <taxon>Mermithoidea</taxon>
        <taxon>Mermithidae</taxon>
        <taxon>Romanomermis</taxon>
    </lineage>
</organism>
<dbReference type="InterPro" id="IPR018325">
    <property type="entry name" value="Rad4/PNGase_transGLS-fold"/>
</dbReference>
<dbReference type="GO" id="GO:0006516">
    <property type="term" value="P:glycoprotein catabolic process"/>
    <property type="evidence" value="ECO:0007669"/>
    <property type="project" value="TreeGrafter"/>
</dbReference>
<dbReference type="GO" id="GO:0000224">
    <property type="term" value="F:peptide-N4-(N-acetyl-beta-glucosaminyl)asparagine amidase activity"/>
    <property type="evidence" value="ECO:0007669"/>
    <property type="project" value="TreeGrafter"/>
</dbReference>
<sequence length="164" mass="19184">YILDATDHVWTEVWSRKQKRWLHCDACENACDSPLTYERGWGKRLTHVTAFGRDHVRDVAWRYSQDHRALVKRRAQICSESALAKVLQVMNSILLEKYVSDEYRRKELQNQFIQELVEFICPRKTLKENETQGRISGNLDWRSQRGELGGAMTSLNLADQSKLS</sequence>
<dbReference type="Gene3D" id="3.10.620.30">
    <property type="match status" value="1"/>
</dbReference>
<keyword evidence="2" id="KW-1185">Reference proteome</keyword>
<dbReference type="InterPro" id="IPR038765">
    <property type="entry name" value="Papain-like_cys_pep_sf"/>
</dbReference>
<dbReference type="Pfam" id="PF03835">
    <property type="entry name" value="Rad4"/>
    <property type="match status" value="1"/>
</dbReference>
<dbReference type="Proteomes" id="UP000887565">
    <property type="component" value="Unplaced"/>
</dbReference>
<evidence type="ECO:0000313" key="3">
    <source>
        <dbReference type="WBParaSite" id="nRc.2.0.1.t10841-RA"/>
    </source>
</evidence>
<dbReference type="PANTHER" id="PTHR12143">
    <property type="entry name" value="PEPTIDE N-GLYCANASE PNGASE -RELATED"/>
    <property type="match status" value="1"/>
</dbReference>
<protein>
    <submittedName>
        <fullName evidence="3">Rad4/PNGase transglutaminase-like fold domain-containing protein</fullName>
    </submittedName>
</protein>
<dbReference type="AlphaFoldDB" id="A0A915IC68"/>
<dbReference type="GO" id="GO:0005634">
    <property type="term" value="C:nucleus"/>
    <property type="evidence" value="ECO:0007669"/>
    <property type="project" value="TreeGrafter"/>
</dbReference>
<dbReference type="WBParaSite" id="nRc.2.0.1.t10841-RA">
    <property type="protein sequence ID" value="nRc.2.0.1.t10841-RA"/>
    <property type="gene ID" value="nRc.2.0.1.g10841"/>
</dbReference>
<proteinExistence type="predicted"/>
<reference evidence="3" key="1">
    <citation type="submission" date="2022-11" db="UniProtKB">
        <authorList>
            <consortium name="WormBaseParasite"/>
        </authorList>
    </citation>
    <scope>IDENTIFICATION</scope>
</reference>
<dbReference type="SUPFAM" id="SSF54001">
    <property type="entry name" value="Cysteine proteinases"/>
    <property type="match status" value="1"/>
</dbReference>
<feature type="domain" description="Rad4/PNGase transglutaminase-like fold" evidence="1">
    <location>
        <begin position="8"/>
        <end position="93"/>
    </location>
</feature>
<name>A0A915IC68_ROMCU</name>
<accession>A0A915IC68</accession>
<dbReference type="InterPro" id="IPR050883">
    <property type="entry name" value="PNGase"/>
</dbReference>
<dbReference type="PANTHER" id="PTHR12143:SF19">
    <property type="entry name" value="PEPTIDE-N(4)-(N-ACETYL-BETA-GLUCOSAMINYL)ASPARAGINE AMIDASE"/>
    <property type="match status" value="1"/>
</dbReference>
<evidence type="ECO:0000313" key="2">
    <source>
        <dbReference type="Proteomes" id="UP000887565"/>
    </source>
</evidence>